<evidence type="ECO:0008006" key="3">
    <source>
        <dbReference type="Google" id="ProtNLM"/>
    </source>
</evidence>
<evidence type="ECO:0000313" key="1">
    <source>
        <dbReference type="EMBL" id="MCI8210402.1"/>
    </source>
</evidence>
<protein>
    <recommendedName>
        <fullName evidence="3">Glycosyl hydrolases family 32 N-terminal domain-containing protein</fullName>
    </recommendedName>
</protein>
<gene>
    <name evidence="1" type="ORF">AUC61_12720</name>
</gene>
<dbReference type="SUPFAM" id="SSF75005">
    <property type="entry name" value="Arabinanase/levansucrase/invertase"/>
    <property type="match status" value="1"/>
</dbReference>
<organism evidence="1 2">
    <name type="scientific">Pseudomonas maioricensis</name>
    <dbReference type="NCBI Taxonomy" id="1766623"/>
    <lineage>
        <taxon>Bacteria</taxon>
        <taxon>Pseudomonadati</taxon>
        <taxon>Pseudomonadota</taxon>
        <taxon>Gammaproteobacteria</taxon>
        <taxon>Pseudomonadales</taxon>
        <taxon>Pseudomonadaceae</taxon>
        <taxon>Pseudomonas</taxon>
    </lineage>
</organism>
<name>A0ABS9ZIZ6_9PSED</name>
<proteinExistence type="predicted"/>
<evidence type="ECO:0000313" key="2">
    <source>
        <dbReference type="Proteomes" id="UP001320513"/>
    </source>
</evidence>
<dbReference type="RefSeq" id="WP_243246583.1">
    <property type="nucleotide sequence ID" value="NZ_LOHG01000007.1"/>
</dbReference>
<dbReference type="PANTHER" id="PTHR35279:SF1">
    <property type="entry name" value="ARABINANASE_LEVANSUCRASE_INVERTASE"/>
    <property type="match status" value="1"/>
</dbReference>
<accession>A0ABS9ZIZ6</accession>
<dbReference type="EMBL" id="LOHG01000007">
    <property type="protein sequence ID" value="MCI8210402.1"/>
    <property type="molecule type" value="Genomic_DNA"/>
</dbReference>
<dbReference type="Gene3D" id="2.115.10.20">
    <property type="entry name" value="Glycosyl hydrolase domain, family 43"/>
    <property type="match status" value="1"/>
</dbReference>
<reference evidence="1 2" key="1">
    <citation type="submission" date="2015-12" db="EMBL/GenBank/DDBJ databases">
        <title>Phylogenomics in the description of a new species in the Pseudomonas syringae group.</title>
        <authorList>
            <person name="Busquets A."/>
            <person name="Gomila M."/>
            <person name="Beiki F."/>
            <person name="Rahimian H."/>
            <person name="Mulet M."/>
            <person name="Sanchez D."/>
            <person name="Garcia-Valdes E."/>
            <person name="Lalucat J."/>
        </authorList>
    </citation>
    <scope>NUCLEOTIDE SEQUENCE [LARGE SCALE GENOMIC DNA]</scope>
    <source>
        <strain evidence="1 2">S25</strain>
    </source>
</reference>
<comment type="caution">
    <text evidence="1">The sequence shown here is derived from an EMBL/GenBank/DDBJ whole genome shotgun (WGS) entry which is preliminary data.</text>
</comment>
<keyword evidence="2" id="KW-1185">Reference proteome</keyword>
<dbReference type="InterPro" id="IPR023296">
    <property type="entry name" value="Glyco_hydro_beta-prop_sf"/>
</dbReference>
<dbReference type="PANTHER" id="PTHR35279">
    <property type="match status" value="1"/>
</dbReference>
<sequence length="306" mass="33833">MSREWQKLGLLYCPGTDARHTKLLTHAANPLPLHLEGDVYRIFYCGRDVENRSSVGAVDIDIVKRVVIKEHVAPFFEHGGEGSFFADGVSIGNCYTVQGRRYMAFMGWQTPSDGHWRGDIGRVEVFDNLTIATGSESLLMGMGEEDPISLAYPWVEAGEHGLDMWYPSVVSWEAGNGEMLAVIKHATSSDGEHWERHGASVPYKLGVAQAFSRPTILKGDDNLFHMWFSFRSGTGESYRIGHAASVDGVSWQLAFDTAMLNVSPHGWDSEMVEYPFVLRHGGATYMLYNGNGYGRSGFGLAVLADV</sequence>
<dbReference type="Proteomes" id="UP001320513">
    <property type="component" value="Unassembled WGS sequence"/>
</dbReference>